<keyword evidence="3" id="KW-1185">Reference proteome</keyword>
<feature type="region of interest" description="Disordered" evidence="1">
    <location>
        <begin position="496"/>
        <end position="536"/>
    </location>
</feature>
<feature type="compositionally biased region" description="Polar residues" evidence="1">
    <location>
        <begin position="379"/>
        <end position="398"/>
    </location>
</feature>
<feature type="compositionally biased region" description="Basic and acidic residues" evidence="1">
    <location>
        <begin position="496"/>
        <end position="507"/>
    </location>
</feature>
<feature type="compositionally biased region" description="Basic residues" evidence="1">
    <location>
        <begin position="522"/>
        <end position="533"/>
    </location>
</feature>
<dbReference type="Proteomes" id="UP001648503">
    <property type="component" value="Unassembled WGS sequence"/>
</dbReference>
<evidence type="ECO:0000313" key="3">
    <source>
        <dbReference type="Proteomes" id="UP001648503"/>
    </source>
</evidence>
<feature type="compositionally biased region" description="Polar residues" evidence="1">
    <location>
        <begin position="123"/>
        <end position="133"/>
    </location>
</feature>
<accession>A0ABQ8FBA4</accession>
<feature type="region of interest" description="Disordered" evidence="1">
    <location>
        <begin position="84"/>
        <end position="163"/>
    </location>
</feature>
<sequence>MPCIIRDGALHTPTTARPSPSSMAYACPNHLIKSASAHHLHQVTHRESHQHLQSVMIYTSYAGLAMIAALLSASTATPAAQDQTSVYLEKRSPPESVKSPNSPQSLRQPKVDRPLPKWVRPSTYRSQVGTSQAARPVSRLIRQPTYRSQVGTSQAAQPMPKLVKQYTYRNQDSTSQAARPMPKLVKQHIYRNQDSTSQESQPPLESVKSPNSPQSLRQPKVDRPLPKWVRPSTYRSQVGTSQAARPVSRLIRQPTYRSQVGTSQAARPMPKLVKQHTYQNQDSISQESQPMPKLVKQHTYQNQDSISQESQPMPKLVKQHTYQNQDSISQESQPMPKLVKQHTYQNQDSISQESQPPPESVKQHIYQNQDGISQEPPLASNSDFDMQNEQDPTNSHASQGGIKGVKMSSPGSSTGRSHGTLPKGATLRSQSKIYCRGKKCKLPRMTEREFLRRDKSLGFINTDGKLTKRFSRDARMTPCTYKGYLITIQNIENNNEKRRKAEEKKEAAAASKKRKAEEKKAKEARKRLAKSNSRRLLSDKQSLHKWRDITTKLSNALKIRFLVSKEELERALADSSTEIDATGRLQVPRAKPKQLYLTRIGTLSLVETPGCRKNPTSDKAYLKLLSTLSKAERTEWGLKPKSLLSRIFSRY</sequence>
<organism evidence="2 3">
    <name type="scientific">Batrachochytrium salamandrivorans</name>
    <dbReference type="NCBI Taxonomy" id="1357716"/>
    <lineage>
        <taxon>Eukaryota</taxon>
        <taxon>Fungi</taxon>
        <taxon>Fungi incertae sedis</taxon>
        <taxon>Chytridiomycota</taxon>
        <taxon>Chytridiomycota incertae sedis</taxon>
        <taxon>Chytridiomycetes</taxon>
        <taxon>Rhizophydiales</taxon>
        <taxon>Rhizophydiales incertae sedis</taxon>
        <taxon>Batrachochytrium</taxon>
    </lineage>
</organism>
<protein>
    <submittedName>
        <fullName evidence="2">Uncharacterized protein</fullName>
    </submittedName>
</protein>
<feature type="compositionally biased region" description="Polar residues" evidence="1">
    <location>
        <begin position="255"/>
        <end position="265"/>
    </location>
</feature>
<feature type="compositionally biased region" description="Polar residues" evidence="1">
    <location>
        <begin position="190"/>
        <end position="217"/>
    </location>
</feature>
<feature type="compositionally biased region" description="Polar residues" evidence="1">
    <location>
        <begin position="276"/>
        <end position="289"/>
    </location>
</feature>
<feature type="compositionally biased region" description="Polar residues" evidence="1">
    <location>
        <begin position="298"/>
        <end position="311"/>
    </location>
</feature>
<evidence type="ECO:0000256" key="1">
    <source>
        <dbReference type="SAM" id="MobiDB-lite"/>
    </source>
</evidence>
<feature type="compositionally biased region" description="Polar residues" evidence="1">
    <location>
        <begin position="320"/>
        <end position="333"/>
    </location>
</feature>
<comment type="caution">
    <text evidence="2">The sequence shown here is derived from an EMBL/GenBank/DDBJ whole genome shotgun (WGS) entry which is preliminary data.</text>
</comment>
<proteinExistence type="predicted"/>
<feature type="compositionally biased region" description="Polar residues" evidence="1">
    <location>
        <begin position="98"/>
        <end position="107"/>
    </location>
</feature>
<feature type="compositionally biased region" description="Polar residues" evidence="1">
    <location>
        <begin position="233"/>
        <end position="243"/>
    </location>
</feature>
<name>A0ABQ8FBA4_9FUNG</name>
<reference evidence="2 3" key="1">
    <citation type="submission" date="2021-02" db="EMBL/GenBank/DDBJ databases">
        <title>Variation within the Batrachochytrium salamandrivorans European outbreak.</title>
        <authorList>
            <person name="Kelly M."/>
            <person name="Pasmans F."/>
            <person name="Shea T.P."/>
            <person name="Munoz J.F."/>
            <person name="Carranza S."/>
            <person name="Cuomo C.A."/>
            <person name="Martel A."/>
        </authorList>
    </citation>
    <scope>NUCLEOTIDE SEQUENCE [LARGE SCALE GENOMIC DNA]</scope>
    <source>
        <strain evidence="2 3">AMFP18/2</strain>
    </source>
</reference>
<gene>
    <name evidence="2" type="ORF">BASA50_006065</name>
</gene>
<feature type="region of interest" description="Disordered" evidence="1">
    <location>
        <begin position="190"/>
        <end position="426"/>
    </location>
</feature>
<evidence type="ECO:0000313" key="2">
    <source>
        <dbReference type="EMBL" id="KAH6595271.1"/>
    </source>
</evidence>
<dbReference type="EMBL" id="JAFCIX010000312">
    <property type="protein sequence ID" value="KAH6595271.1"/>
    <property type="molecule type" value="Genomic_DNA"/>
</dbReference>
<feature type="compositionally biased region" description="Polar residues" evidence="1">
    <location>
        <begin position="145"/>
        <end position="156"/>
    </location>
</feature>